<dbReference type="EMBL" id="JACJPY010000015">
    <property type="protein sequence ID" value="MBD2149881.1"/>
    <property type="molecule type" value="Genomic_DNA"/>
</dbReference>
<proteinExistence type="predicted"/>
<reference evidence="1" key="1">
    <citation type="journal article" date="2015" name="ISME J.">
        <title>Draft Genome Sequence of Streptomyces incarnatus NRRL8089, which Produces the Nucleoside Antibiotic Sinefungin.</title>
        <authorList>
            <person name="Oshima K."/>
            <person name="Hattori M."/>
            <person name="Shimizu H."/>
            <person name="Fukuda K."/>
            <person name="Nemoto M."/>
            <person name="Inagaki K."/>
            <person name="Tamura T."/>
        </authorList>
    </citation>
    <scope>NUCLEOTIDE SEQUENCE</scope>
    <source>
        <strain evidence="1">FACHB-1277</strain>
    </source>
</reference>
<comment type="caution">
    <text evidence="1">The sequence shown here is derived from an EMBL/GenBank/DDBJ whole genome shotgun (WGS) entry which is preliminary data.</text>
</comment>
<dbReference type="Gene3D" id="3.30.160.250">
    <property type="match status" value="1"/>
</dbReference>
<dbReference type="AlphaFoldDB" id="A0A926USB4"/>
<dbReference type="RefSeq" id="WP_190350248.1">
    <property type="nucleotide sequence ID" value="NZ_JACJPY010000015.1"/>
</dbReference>
<evidence type="ECO:0000313" key="1">
    <source>
        <dbReference type="EMBL" id="MBD2149881.1"/>
    </source>
</evidence>
<protein>
    <submittedName>
        <fullName evidence="1">Type II toxin-antitoxin system HicB family antitoxin</fullName>
    </submittedName>
</protein>
<dbReference type="SUPFAM" id="SSF143100">
    <property type="entry name" value="TTHA1013/TTHA0281-like"/>
    <property type="match status" value="1"/>
</dbReference>
<organism evidence="1 2">
    <name type="scientific">Pseudanabaena cinerea FACHB-1277</name>
    <dbReference type="NCBI Taxonomy" id="2949581"/>
    <lineage>
        <taxon>Bacteria</taxon>
        <taxon>Bacillati</taxon>
        <taxon>Cyanobacteriota</taxon>
        <taxon>Cyanophyceae</taxon>
        <taxon>Pseudanabaenales</taxon>
        <taxon>Pseudanabaenaceae</taxon>
        <taxon>Pseudanabaena</taxon>
        <taxon>Pseudanabaena cinerea</taxon>
    </lineage>
</organism>
<reference evidence="1" key="2">
    <citation type="submission" date="2020-08" db="EMBL/GenBank/DDBJ databases">
        <authorList>
            <person name="Chen M."/>
            <person name="Teng W."/>
            <person name="Zhao L."/>
            <person name="Hu C."/>
            <person name="Zhou Y."/>
            <person name="Han B."/>
            <person name="Song L."/>
            <person name="Shu W."/>
        </authorList>
    </citation>
    <scope>NUCLEOTIDE SEQUENCE</scope>
    <source>
        <strain evidence="1">FACHB-1277</strain>
    </source>
</reference>
<name>A0A926USB4_9CYAN</name>
<sequence length="74" mass="8202">MTQHISNHFTIETEQEDDGRWIAEILEISGALVYGNSQQQAIANVQALALRIIADKLEHGEMALGLTSFDFVAM</sequence>
<keyword evidence="2" id="KW-1185">Reference proteome</keyword>
<accession>A0A926USB4</accession>
<evidence type="ECO:0000313" key="2">
    <source>
        <dbReference type="Proteomes" id="UP000631421"/>
    </source>
</evidence>
<gene>
    <name evidence="1" type="ORF">H6F44_07055</name>
</gene>
<dbReference type="InterPro" id="IPR035069">
    <property type="entry name" value="TTHA1013/TTHA0281-like"/>
</dbReference>
<dbReference type="Proteomes" id="UP000631421">
    <property type="component" value="Unassembled WGS sequence"/>
</dbReference>